<sequence length="816" mass="92171">MAGYYEGSNDPRNRILLVQQPPAQTYYNQAAQNMPIQGSAVPKQEDAFYAQNPGQVQEPAITVFEQPRGLADTVPSANALTIQGGYANISHQLTLFKWKFPNFYQMPGLAFLDAGMHRHRDILQREYQGPEEDRYISPWDGHLAKLVVQAAQDVYDGPRNSTWRRTFVRNVSPIYIHVANYPFSSVQMNDTLWTNEDWAMIALKWLPACVGLLFVIWVNPAGADGAFRNHGKFDPFPYRHWLYPDIARNKFENSESALARVVGPEMERILGPRELCFLSKSGENDGFAIPRRVEAYEQDTQYVLVGYTAEQFSHDSEEDMEALAFIADRAAREAGVPAYWVASSCMSDPDELVNDVYRISDVMRGAHSLVIAIGPSRTRTMDNVNSQEEMLRIWGERMWTLPEALLCSNEQIKVYTRGRDNVPAWSISKKHFAATVWDDPLVSRQLVDHFLNNLSLSRLELVTIALDCLTRRKTHRKFPGDVSYALMGLVRRRPVVEPRDSEFIAFARLSLVNDNDCLLERLVCTQPKKPLGEWDDMEDAWDAKLWDIIPHCQVAGIGPGDTVILDGAYGAAIRWKGFKTVAFLERTSVRRILAQWAIHGAPVWLGTGITLLSFSSLIPALAGIGGIILAFALVVILTSPYLVRLLYIGKMWGAQPWLFGFEGYMDLQTIESHIFGSNMSRLKWSPAGSPISRHVQNVYGECVGIDPTKDPGVKAMVDQAKTSRFGELKVFTLVDTGSMTVTMFRAVRPPIAVLICGEEGGMQRAVMASYDWKNQTLFREAVVRMETTALLSLHRVNRFRFGFKRRVDEVREVQEV</sequence>
<keyword evidence="3" id="KW-1185">Reference proteome</keyword>
<dbReference type="AlphaFoldDB" id="A0A232LVM8"/>
<gene>
    <name evidence="2" type="ORF">Egran_04114</name>
</gene>
<evidence type="ECO:0000256" key="1">
    <source>
        <dbReference type="SAM" id="Phobius"/>
    </source>
</evidence>
<comment type="caution">
    <text evidence="2">The sequence shown here is derived from an EMBL/GenBank/DDBJ whole genome shotgun (WGS) entry which is preliminary data.</text>
</comment>
<reference evidence="2 3" key="1">
    <citation type="journal article" date="2015" name="Environ. Microbiol.">
        <title>Metagenome sequence of Elaphomyces granulatus from sporocarp tissue reveals Ascomycota ectomycorrhizal fingerprints of genome expansion and a Proteobacteria-rich microbiome.</title>
        <authorList>
            <person name="Quandt C.A."/>
            <person name="Kohler A."/>
            <person name="Hesse C.N."/>
            <person name="Sharpton T.J."/>
            <person name="Martin F."/>
            <person name="Spatafora J.W."/>
        </authorList>
    </citation>
    <scope>NUCLEOTIDE SEQUENCE [LARGE SCALE GENOMIC DNA]</scope>
    <source>
        <strain evidence="2 3">OSC145934</strain>
    </source>
</reference>
<proteinExistence type="predicted"/>
<evidence type="ECO:0000313" key="2">
    <source>
        <dbReference type="EMBL" id="OXV08124.1"/>
    </source>
</evidence>
<dbReference type="EMBL" id="NPHW01004309">
    <property type="protein sequence ID" value="OXV08124.1"/>
    <property type="molecule type" value="Genomic_DNA"/>
</dbReference>
<organism evidence="2 3">
    <name type="scientific">Elaphomyces granulatus</name>
    <dbReference type="NCBI Taxonomy" id="519963"/>
    <lineage>
        <taxon>Eukaryota</taxon>
        <taxon>Fungi</taxon>
        <taxon>Dikarya</taxon>
        <taxon>Ascomycota</taxon>
        <taxon>Pezizomycotina</taxon>
        <taxon>Eurotiomycetes</taxon>
        <taxon>Eurotiomycetidae</taxon>
        <taxon>Eurotiales</taxon>
        <taxon>Elaphomycetaceae</taxon>
        <taxon>Elaphomyces</taxon>
    </lineage>
</organism>
<evidence type="ECO:0000313" key="3">
    <source>
        <dbReference type="Proteomes" id="UP000243515"/>
    </source>
</evidence>
<keyword evidence="1" id="KW-0472">Membrane</keyword>
<feature type="transmembrane region" description="Helical" evidence="1">
    <location>
        <begin position="620"/>
        <end position="643"/>
    </location>
</feature>
<keyword evidence="1" id="KW-0812">Transmembrane</keyword>
<feature type="transmembrane region" description="Helical" evidence="1">
    <location>
        <begin position="596"/>
        <end position="614"/>
    </location>
</feature>
<keyword evidence="1" id="KW-1133">Transmembrane helix</keyword>
<dbReference type="Proteomes" id="UP000243515">
    <property type="component" value="Unassembled WGS sequence"/>
</dbReference>
<evidence type="ECO:0008006" key="4">
    <source>
        <dbReference type="Google" id="ProtNLM"/>
    </source>
</evidence>
<name>A0A232LVM8_9EURO</name>
<accession>A0A232LVM8</accession>
<protein>
    <recommendedName>
        <fullName evidence="4">Heterokaryon incompatibility domain-containing protein</fullName>
    </recommendedName>
</protein>
<dbReference type="OrthoDB" id="2624308at2759"/>